<dbReference type="GO" id="GO:0003700">
    <property type="term" value="F:DNA-binding transcription factor activity"/>
    <property type="evidence" value="ECO:0007669"/>
    <property type="project" value="InterPro"/>
</dbReference>
<gene>
    <name evidence="5" type="ORF">BJ994_002783</name>
</gene>
<keyword evidence="1" id="KW-0805">Transcription regulation</keyword>
<dbReference type="InterPro" id="IPR011991">
    <property type="entry name" value="ArsR-like_HTH"/>
</dbReference>
<sequence length="141" mass="15607">MDNDIAAVYSARGVTGVRPRYSMALIRLHHLGPMTVRALAGEVGVTHSAMSQTVTEMKREGLISSAPGADARTREVSLTSKGEDLVPFLEAEWRATEAAFDDLDSELPYSFQQVVKDMADALQRRSFRERIVQHLDSGQEE</sequence>
<dbReference type="Gene3D" id="1.10.10.10">
    <property type="entry name" value="Winged helix-like DNA-binding domain superfamily/Winged helix DNA-binding domain"/>
    <property type="match status" value="1"/>
</dbReference>
<name>A0A846RU90_9MICC</name>
<dbReference type="SUPFAM" id="SSF46785">
    <property type="entry name" value="Winged helix' DNA-binding domain"/>
    <property type="match status" value="1"/>
</dbReference>
<keyword evidence="3" id="KW-0804">Transcription</keyword>
<dbReference type="InterPro" id="IPR000835">
    <property type="entry name" value="HTH_MarR-typ"/>
</dbReference>
<evidence type="ECO:0000256" key="2">
    <source>
        <dbReference type="ARBA" id="ARBA00023125"/>
    </source>
</evidence>
<reference evidence="5 6" key="1">
    <citation type="submission" date="2020-03" db="EMBL/GenBank/DDBJ databases">
        <title>Sequencing the genomes of 1000 actinobacteria strains.</title>
        <authorList>
            <person name="Klenk H.-P."/>
        </authorList>
    </citation>
    <scope>NUCLEOTIDE SEQUENCE [LARGE SCALE GENOMIC DNA]</scope>
    <source>
        <strain evidence="5 6">DSM 16403</strain>
    </source>
</reference>
<dbReference type="SMART" id="SM00347">
    <property type="entry name" value="HTH_MARR"/>
    <property type="match status" value="1"/>
</dbReference>
<evidence type="ECO:0000256" key="3">
    <source>
        <dbReference type="ARBA" id="ARBA00023163"/>
    </source>
</evidence>
<dbReference type="PANTHER" id="PTHR33164:SF64">
    <property type="entry name" value="TRANSCRIPTIONAL REGULATOR SLYA"/>
    <property type="match status" value="1"/>
</dbReference>
<evidence type="ECO:0000259" key="4">
    <source>
        <dbReference type="SMART" id="SM00347"/>
    </source>
</evidence>
<dbReference type="Proteomes" id="UP000547458">
    <property type="component" value="Unassembled WGS sequence"/>
</dbReference>
<dbReference type="Pfam" id="PF12802">
    <property type="entry name" value="MarR_2"/>
    <property type="match status" value="1"/>
</dbReference>
<comment type="caution">
    <text evidence="5">The sequence shown here is derived from an EMBL/GenBank/DDBJ whole genome shotgun (WGS) entry which is preliminary data.</text>
</comment>
<dbReference type="CDD" id="cd00090">
    <property type="entry name" value="HTH_ARSR"/>
    <property type="match status" value="1"/>
</dbReference>
<dbReference type="GO" id="GO:0006950">
    <property type="term" value="P:response to stress"/>
    <property type="evidence" value="ECO:0007669"/>
    <property type="project" value="TreeGrafter"/>
</dbReference>
<evidence type="ECO:0000313" key="6">
    <source>
        <dbReference type="Proteomes" id="UP000547458"/>
    </source>
</evidence>
<dbReference type="EMBL" id="JAATJL010000001">
    <property type="protein sequence ID" value="NJC23707.1"/>
    <property type="molecule type" value="Genomic_DNA"/>
</dbReference>
<evidence type="ECO:0000256" key="1">
    <source>
        <dbReference type="ARBA" id="ARBA00023015"/>
    </source>
</evidence>
<feature type="domain" description="HTH marR-type" evidence="4">
    <location>
        <begin position="10"/>
        <end position="108"/>
    </location>
</feature>
<dbReference type="RefSeq" id="WP_167994987.1">
    <property type="nucleotide sequence ID" value="NZ_JAATJL010000001.1"/>
</dbReference>
<proteinExistence type="predicted"/>
<dbReference type="PANTHER" id="PTHR33164">
    <property type="entry name" value="TRANSCRIPTIONAL REGULATOR, MARR FAMILY"/>
    <property type="match status" value="1"/>
</dbReference>
<dbReference type="AlphaFoldDB" id="A0A846RU90"/>
<keyword evidence="6" id="KW-1185">Reference proteome</keyword>
<organism evidence="5 6">
    <name type="scientific">Arthrobacter pigmenti</name>
    <dbReference type="NCBI Taxonomy" id="271432"/>
    <lineage>
        <taxon>Bacteria</taxon>
        <taxon>Bacillati</taxon>
        <taxon>Actinomycetota</taxon>
        <taxon>Actinomycetes</taxon>
        <taxon>Micrococcales</taxon>
        <taxon>Micrococcaceae</taxon>
        <taxon>Arthrobacter</taxon>
    </lineage>
</organism>
<dbReference type="GO" id="GO:0003677">
    <property type="term" value="F:DNA binding"/>
    <property type="evidence" value="ECO:0007669"/>
    <property type="project" value="UniProtKB-KW"/>
</dbReference>
<dbReference type="InterPro" id="IPR036390">
    <property type="entry name" value="WH_DNA-bd_sf"/>
</dbReference>
<protein>
    <submittedName>
        <fullName evidence="5">DNA-binding MarR family transcriptional regulator</fullName>
    </submittedName>
</protein>
<evidence type="ECO:0000313" key="5">
    <source>
        <dbReference type="EMBL" id="NJC23707.1"/>
    </source>
</evidence>
<dbReference type="InterPro" id="IPR036388">
    <property type="entry name" value="WH-like_DNA-bd_sf"/>
</dbReference>
<keyword evidence="2 5" id="KW-0238">DNA-binding</keyword>
<accession>A0A846RU90</accession>
<dbReference type="InterPro" id="IPR039422">
    <property type="entry name" value="MarR/SlyA-like"/>
</dbReference>